<feature type="transmembrane region" description="Helical" evidence="1">
    <location>
        <begin position="131"/>
        <end position="149"/>
    </location>
</feature>
<gene>
    <name evidence="2" type="ORF">DXN04_15460</name>
</gene>
<dbReference type="Proteomes" id="UP000261174">
    <property type="component" value="Unassembled WGS sequence"/>
</dbReference>
<keyword evidence="3" id="KW-1185">Reference proteome</keyword>
<evidence type="ECO:0000313" key="2">
    <source>
        <dbReference type="EMBL" id="RFM34661.1"/>
    </source>
</evidence>
<keyword evidence="2" id="KW-0547">Nucleotide-binding</keyword>
<protein>
    <submittedName>
        <fullName evidence="2">ATP-binding protein</fullName>
    </submittedName>
</protein>
<sequence length="338" mass="38560">MMHHISLLNIFKQLKADLIGKDSYRGVTLTYTWLANQFGHFSLGFIPTLLIPHHNAPWIVAIAWTLFETYNFLGPLLLQKHTESKALYVPSHKKYTFPPTWGNIAFDTFTDLCFFWLGAFAASLLLGHHTLMNISIITIILIYPICYWYPTKMYLQQACLPTQFRLSQWNLSIKEADKEKVYSFLNATVHPDTITGKHLFIFGGKGSGKTALGIGLATESAIKHKACLYTTAMKLYTLFALSDEEILNEEPNGWTWRTTSLLVIDDINPGQPIPKDIVTAQQFEHFMHSEDNRRALKNKNVIWILGDDTTYPEWQQMLHNIGVSTESVSAVYLPQAKM</sequence>
<dbReference type="EMBL" id="QTJV01000004">
    <property type="protein sequence ID" value="RFM34661.1"/>
    <property type="molecule type" value="Genomic_DNA"/>
</dbReference>
<feature type="transmembrane region" description="Helical" evidence="1">
    <location>
        <begin position="58"/>
        <end position="78"/>
    </location>
</feature>
<dbReference type="AlphaFoldDB" id="A0A3E1P3A8"/>
<proteinExistence type="predicted"/>
<keyword evidence="1" id="KW-0472">Membrane</keyword>
<evidence type="ECO:0000256" key="1">
    <source>
        <dbReference type="SAM" id="Phobius"/>
    </source>
</evidence>
<dbReference type="GO" id="GO:0005524">
    <property type="term" value="F:ATP binding"/>
    <property type="evidence" value="ECO:0007669"/>
    <property type="project" value="UniProtKB-KW"/>
</dbReference>
<evidence type="ECO:0000313" key="3">
    <source>
        <dbReference type="Proteomes" id="UP000261174"/>
    </source>
</evidence>
<dbReference type="SUPFAM" id="SSF52540">
    <property type="entry name" value="P-loop containing nucleoside triphosphate hydrolases"/>
    <property type="match status" value="1"/>
</dbReference>
<keyword evidence="1" id="KW-1133">Transmembrane helix</keyword>
<dbReference type="InterPro" id="IPR027417">
    <property type="entry name" value="P-loop_NTPase"/>
</dbReference>
<feature type="transmembrane region" description="Helical" evidence="1">
    <location>
        <begin position="104"/>
        <end position="125"/>
    </location>
</feature>
<keyword evidence="2" id="KW-0067">ATP-binding</keyword>
<reference evidence="2 3" key="1">
    <citation type="submission" date="2018-08" db="EMBL/GenBank/DDBJ databases">
        <title>Chitinophaga sp. K20C18050901, a novel bacterium isolated from forest soil.</title>
        <authorList>
            <person name="Wang C."/>
        </authorList>
    </citation>
    <scope>NUCLEOTIDE SEQUENCE [LARGE SCALE GENOMIC DNA]</scope>
    <source>
        <strain evidence="2 3">K20C18050901</strain>
    </source>
</reference>
<name>A0A3E1P3A8_9BACT</name>
<accession>A0A3E1P3A8</accession>
<comment type="caution">
    <text evidence="2">The sequence shown here is derived from an EMBL/GenBank/DDBJ whole genome shotgun (WGS) entry which is preliminary data.</text>
</comment>
<dbReference type="OrthoDB" id="927105at2"/>
<keyword evidence="1" id="KW-0812">Transmembrane</keyword>
<organism evidence="2 3">
    <name type="scientific">Chitinophaga silvisoli</name>
    <dbReference type="NCBI Taxonomy" id="2291814"/>
    <lineage>
        <taxon>Bacteria</taxon>
        <taxon>Pseudomonadati</taxon>
        <taxon>Bacteroidota</taxon>
        <taxon>Chitinophagia</taxon>
        <taxon>Chitinophagales</taxon>
        <taxon>Chitinophagaceae</taxon>
        <taxon>Chitinophaga</taxon>
    </lineage>
</organism>
<dbReference type="Gene3D" id="3.40.50.300">
    <property type="entry name" value="P-loop containing nucleotide triphosphate hydrolases"/>
    <property type="match status" value="1"/>
</dbReference>